<proteinExistence type="predicted"/>
<sequence>MRNSLRKLAVAAGAATAAVALAAPAATAGVAAPQWVVGPNSPETFSASATGVVLNLNGIPMTCSSSAAQGSLASAAGSTNVTVGTIAPLTFSGCTSPFGAVSPVTDTTPAWQLKANTQVAGSGVTNGAITGVDATLTVLTCTFRVTGSVVATYTNSTGKLAVSNNATYKLTVVSVSPGCAGIAAIGNNPTFTASYGAVTPIGGTVKPSITYVP</sequence>
<dbReference type="EMBL" id="JAGINS010000001">
    <property type="protein sequence ID" value="MBP2357800.1"/>
    <property type="molecule type" value="Genomic_DNA"/>
</dbReference>
<dbReference type="PROSITE" id="PS51318">
    <property type="entry name" value="TAT"/>
    <property type="match status" value="1"/>
</dbReference>
<evidence type="ECO:0000256" key="1">
    <source>
        <dbReference type="SAM" id="SignalP"/>
    </source>
</evidence>
<reference evidence="2 3" key="1">
    <citation type="submission" date="2021-03" db="EMBL/GenBank/DDBJ databases">
        <title>Sequencing the genomes of 1000 actinobacteria strains.</title>
        <authorList>
            <person name="Klenk H.-P."/>
        </authorList>
    </citation>
    <scope>NUCLEOTIDE SEQUENCE [LARGE SCALE GENOMIC DNA]</scope>
    <source>
        <strain evidence="2 3">DSM 40843</strain>
    </source>
</reference>
<keyword evidence="3" id="KW-1185">Reference proteome</keyword>
<gene>
    <name evidence="2" type="ORF">JOF59_000200</name>
</gene>
<name>A0ABS4V1L6_9ACTN</name>
<keyword evidence="1" id="KW-0732">Signal</keyword>
<evidence type="ECO:0000313" key="2">
    <source>
        <dbReference type="EMBL" id="MBP2357800.1"/>
    </source>
</evidence>
<dbReference type="Proteomes" id="UP001519311">
    <property type="component" value="Unassembled WGS sequence"/>
</dbReference>
<accession>A0ABS4V1L6</accession>
<dbReference type="InterPro" id="IPR006311">
    <property type="entry name" value="TAT_signal"/>
</dbReference>
<evidence type="ECO:0000313" key="3">
    <source>
        <dbReference type="Proteomes" id="UP001519311"/>
    </source>
</evidence>
<protein>
    <recommendedName>
        <fullName evidence="4">Secreted protein</fullName>
    </recommendedName>
</protein>
<feature type="signal peptide" evidence="1">
    <location>
        <begin position="1"/>
        <end position="22"/>
    </location>
</feature>
<dbReference type="RefSeq" id="WP_056792398.1">
    <property type="nucleotide sequence ID" value="NZ_BMWJ01000002.1"/>
</dbReference>
<comment type="caution">
    <text evidence="2">The sequence shown here is derived from an EMBL/GenBank/DDBJ whole genome shotgun (WGS) entry which is preliminary data.</text>
</comment>
<evidence type="ECO:0008006" key="4">
    <source>
        <dbReference type="Google" id="ProtNLM"/>
    </source>
</evidence>
<dbReference type="GeneID" id="97346077"/>
<organism evidence="2 3">
    <name type="scientific">Streptomyces clavifer</name>
    <dbReference type="NCBI Taxonomy" id="68188"/>
    <lineage>
        <taxon>Bacteria</taxon>
        <taxon>Bacillati</taxon>
        <taxon>Actinomycetota</taxon>
        <taxon>Actinomycetes</taxon>
        <taxon>Kitasatosporales</taxon>
        <taxon>Streptomycetaceae</taxon>
        <taxon>Streptomyces</taxon>
    </lineage>
</organism>
<feature type="chain" id="PRO_5045290149" description="Secreted protein" evidence="1">
    <location>
        <begin position="23"/>
        <end position="213"/>
    </location>
</feature>